<feature type="domain" description="Thioesterase" evidence="3">
    <location>
        <begin position="57"/>
        <end position="134"/>
    </location>
</feature>
<accession>A0ABP5CWJ6</accession>
<dbReference type="Proteomes" id="UP001499854">
    <property type="component" value="Unassembled WGS sequence"/>
</dbReference>
<comment type="caution">
    <text evidence="4">The sequence shown here is derived from an EMBL/GenBank/DDBJ whole genome shotgun (WGS) entry which is preliminary data.</text>
</comment>
<dbReference type="Pfam" id="PF03061">
    <property type="entry name" value="4HBT"/>
    <property type="match status" value="1"/>
</dbReference>
<sequence length="144" mass="14991">MSIDQNEQVSSEAADLAALFNKAGAGHLTERMGIDITSASRDEVVGTMPVSGNTQVYGLLHGGASVVLAETLGSLMAAIHAGPDKQVVGVDINATHHRSAKEGLVTGTCRVLSAGRTLVVSEIVVTDESGRRCCTSRITCMILR</sequence>
<dbReference type="RefSeq" id="WP_344657745.1">
    <property type="nucleotide sequence ID" value="NZ_BAAAQM010000015.1"/>
</dbReference>
<name>A0ABP5CWJ6_9ACTN</name>
<dbReference type="SUPFAM" id="SSF54637">
    <property type="entry name" value="Thioesterase/thiol ester dehydrase-isomerase"/>
    <property type="match status" value="1"/>
</dbReference>
<evidence type="ECO:0000259" key="3">
    <source>
        <dbReference type="Pfam" id="PF03061"/>
    </source>
</evidence>
<dbReference type="EMBL" id="BAAAQM010000015">
    <property type="protein sequence ID" value="GAA1970155.1"/>
    <property type="molecule type" value="Genomic_DNA"/>
</dbReference>
<dbReference type="Gene3D" id="3.10.129.10">
    <property type="entry name" value="Hotdog Thioesterase"/>
    <property type="match status" value="1"/>
</dbReference>
<keyword evidence="5" id="KW-1185">Reference proteome</keyword>
<comment type="similarity">
    <text evidence="1">Belongs to the thioesterase PaaI family.</text>
</comment>
<dbReference type="InterPro" id="IPR003736">
    <property type="entry name" value="PAAI_dom"/>
</dbReference>
<dbReference type="InterPro" id="IPR006683">
    <property type="entry name" value="Thioestr_dom"/>
</dbReference>
<keyword evidence="2" id="KW-0378">Hydrolase</keyword>
<evidence type="ECO:0000256" key="2">
    <source>
        <dbReference type="ARBA" id="ARBA00022801"/>
    </source>
</evidence>
<evidence type="ECO:0000313" key="5">
    <source>
        <dbReference type="Proteomes" id="UP001499854"/>
    </source>
</evidence>
<proteinExistence type="inferred from homology"/>
<dbReference type="PANTHER" id="PTHR43240">
    <property type="entry name" value="1,4-DIHYDROXY-2-NAPHTHOYL-COA THIOESTERASE 1"/>
    <property type="match status" value="1"/>
</dbReference>
<dbReference type="NCBIfam" id="TIGR00369">
    <property type="entry name" value="unchar_dom_1"/>
    <property type="match status" value="1"/>
</dbReference>
<gene>
    <name evidence="4" type="ORF">GCM10009838_31370</name>
</gene>
<protein>
    <submittedName>
        <fullName evidence="4">Hotdog fold thioesterase</fullName>
    </submittedName>
</protein>
<dbReference type="InterPro" id="IPR029069">
    <property type="entry name" value="HotDog_dom_sf"/>
</dbReference>
<dbReference type="PANTHER" id="PTHR43240:SF5">
    <property type="entry name" value="1,4-DIHYDROXY-2-NAPHTHOYL-COA THIOESTERASE 1"/>
    <property type="match status" value="1"/>
</dbReference>
<dbReference type="CDD" id="cd03443">
    <property type="entry name" value="PaaI_thioesterase"/>
    <property type="match status" value="1"/>
</dbReference>
<evidence type="ECO:0000313" key="4">
    <source>
        <dbReference type="EMBL" id="GAA1970155.1"/>
    </source>
</evidence>
<evidence type="ECO:0000256" key="1">
    <source>
        <dbReference type="ARBA" id="ARBA00008324"/>
    </source>
</evidence>
<organism evidence="4 5">
    <name type="scientific">Catenulispora subtropica</name>
    <dbReference type="NCBI Taxonomy" id="450798"/>
    <lineage>
        <taxon>Bacteria</taxon>
        <taxon>Bacillati</taxon>
        <taxon>Actinomycetota</taxon>
        <taxon>Actinomycetes</taxon>
        <taxon>Catenulisporales</taxon>
        <taxon>Catenulisporaceae</taxon>
        <taxon>Catenulispora</taxon>
    </lineage>
</organism>
<reference evidence="5" key="1">
    <citation type="journal article" date="2019" name="Int. J. Syst. Evol. Microbiol.">
        <title>The Global Catalogue of Microorganisms (GCM) 10K type strain sequencing project: providing services to taxonomists for standard genome sequencing and annotation.</title>
        <authorList>
            <consortium name="The Broad Institute Genomics Platform"/>
            <consortium name="The Broad Institute Genome Sequencing Center for Infectious Disease"/>
            <person name="Wu L."/>
            <person name="Ma J."/>
        </authorList>
    </citation>
    <scope>NUCLEOTIDE SEQUENCE [LARGE SCALE GENOMIC DNA]</scope>
    <source>
        <strain evidence="5">JCM 16013</strain>
    </source>
</reference>